<dbReference type="InterPro" id="IPR000014">
    <property type="entry name" value="PAS"/>
</dbReference>
<dbReference type="CDD" id="cd00130">
    <property type="entry name" value="PAS"/>
    <property type="match status" value="2"/>
</dbReference>
<evidence type="ECO:0000256" key="5">
    <source>
        <dbReference type="ARBA" id="ARBA00022741"/>
    </source>
</evidence>
<dbReference type="PANTHER" id="PTHR43065">
    <property type="entry name" value="SENSOR HISTIDINE KINASE"/>
    <property type="match status" value="1"/>
</dbReference>
<keyword evidence="7" id="KW-0067">ATP-binding</keyword>
<dbReference type="Gene3D" id="1.10.287.130">
    <property type="match status" value="1"/>
</dbReference>
<evidence type="ECO:0000259" key="11">
    <source>
        <dbReference type="PROSITE" id="PS50110"/>
    </source>
</evidence>
<dbReference type="NCBIfam" id="TIGR00229">
    <property type="entry name" value="sensory_box"/>
    <property type="match status" value="2"/>
</dbReference>
<dbReference type="Pfam" id="PF00989">
    <property type="entry name" value="PAS"/>
    <property type="match status" value="1"/>
</dbReference>
<dbReference type="Pfam" id="PF00512">
    <property type="entry name" value="HisKA"/>
    <property type="match status" value="1"/>
</dbReference>
<feature type="domain" description="Histidine kinase" evidence="10">
    <location>
        <begin position="276"/>
        <end position="492"/>
    </location>
</feature>
<evidence type="ECO:0000256" key="8">
    <source>
        <dbReference type="ARBA" id="ARBA00023012"/>
    </source>
</evidence>
<dbReference type="Pfam" id="PF02518">
    <property type="entry name" value="HATPase_c"/>
    <property type="match status" value="1"/>
</dbReference>
<dbReference type="SMART" id="SM00086">
    <property type="entry name" value="PAC"/>
    <property type="match status" value="2"/>
</dbReference>
<dbReference type="CDD" id="cd00082">
    <property type="entry name" value="HisKA"/>
    <property type="match status" value="1"/>
</dbReference>
<dbReference type="PROSITE" id="PS50109">
    <property type="entry name" value="HIS_KIN"/>
    <property type="match status" value="1"/>
</dbReference>
<dbReference type="InterPro" id="IPR003594">
    <property type="entry name" value="HATPase_dom"/>
</dbReference>
<sequence>MVDITDQRRTEPSLNQGQIATCHFFDYSPFAMFRSKLNGSEIINANEKFLELFGLTREEVIGKPFLAHYADPTQRSSILCTVNEEGRIVDAEVQFIHKNGEVRDCLASVTVFRDEGVLEGILLDVTEKKRTEAALLKTVALYRDFVEGTSDLVTQVDATGRFLFVNRNAEKYFGWSPAECVGKFAFDFVHPDDRQKTSSAFQEWVSSGTESVTFENRQLSRTGEVYDMLWTVNLCYEDDKLKQINSIARDVTIQRRLLNEQVKNQKLESLGVLAGGIAHDFNNIMTGIMGSIALARMSLDSHERLSALLAQAEGACLRATNLSNQLLTFAKGNRPVKKMVTPKELVESAISLALKGARTRSVINCDDEVWDLEADEGLMVQVLCNIMINASQAMLGEGVISIALDNVVLEKNNEQSLPPGPYVRFSFADTGCGISKDSLRRVFDPYYTTKATGSGLGLASAYSIVCKHDGHIGVDSEEGVGTTCTVLLPASSCKGHTEHGLVPRTTPAKRLDGPILVVDDEEIIRNLATETLRKLGYEVQACSSGEQAIALYHAAMTAEASFAVVVMDLTIPGGMGGGEAARRILELDPAAVLVVSSGYSNDPILADYARFGFSAVLPKPYSPADLEEVLAELTQASSLD</sequence>
<reference evidence="13 14" key="1">
    <citation type="submission" date="2020-12" db="EMBL/GenBank/DDBJ databases">
        <title>Geomonas sp. Red259, isolated from paddy soil.</title>
        <authorList>
            <person name="Xu Z."/>
            <person name="Zhang Z."/>
            <person name="Masuda Y."/>
            <person name="Itoh H."/>
            <person name="Senoo K."/>
        </authorList>
    </citation>
    <scope>NUCLEOTIDE SEQUENCE [LARGE SCALE GENOMIC DNA]</scope>
    <source>
        <strain evidence="13 14">Red259</strain>
    </source>
</reference>
<protein>
    <recommendedName>
        <fullName evidence="2">histidine kinase</fullName>
        <ecNumber evidence="2">2.7.13.3</ecNumber>
    </recommendedName>
</protein>
<evidence type="ECO:0000256" key="4">
    <source>
        <dbReference type="ARBA" id="ARBA00022679"/>
    </source>
</evidence>
<dbReference type="SMART" id="SM00388">
    <property type="entry name" value="HisKA"/>
    <property type="match status" value="1"/>
</dbReference>
<dbReference type="Pfam" id="PF13426">
    <property type="entry name" value="PAS_9"/>
    <property type="match status" value="1"/>
</dbReference>
<dbReference type="SMART" id="SM00448">
    <property type="entry name" value="REC"/>
    <property type="match status" value="1"/>
</dbReference>
<dbReference type="PROSITE" id="PS50112">
    <property type="entry name" value="PAS"/>
    <property type="match status" value="2"/>
</dbReference>
<dbReference type="Gene3D" id="3.40.50.2300">
    <property type="match status" value="1"/>
</dbReference>
<dbReference type="PANTHER" id="PTHR43065:SF42">
    <property type="entry name" value="TWO-COMPONENT SENSOR PPRA"/>
    <property type="match status" value="1"/>
</dbReference>
<dbReference type="RefSeq" id="WP_199394214.1">
    <property type="nucleotide sequence ID" value="NZ_JAEMHK010000003.1"/>
</dbReference>
<comment type="catalytic activity">
    <reaction evidence="1">
        <text>ATP + protein L-histidine = ADP + protein N-phospho-L-histidine.</text>
        <dbReference type="EC" id="2.7.13.3"/>
    </reaction>
</comment>
<evidence type="ECO:0000256" key="1">
    <source>
        <dbReference type="ARBA" id="ARBA00000085"/>
    </source>
</evidence>
<keyword evidence="5" id="KW-0547">Nucleotide-binding</keyword>
<name>A0ABS0YPM2_9BACT</name>
<dbReference type="CDD" id="cd17546">
    <property type="entry name" value="REC_hyHK_CKI1_RcsC-like"/>
    <property type="match status" value="1"/>
</dbReference>
<dbReference type="SMART" id="SM00387">
    <property type="entry name" value="HATPase_c"/>
    <property type="match status" value="1"/>
</dbReference>
<dbReference type="InterPro" id="IPR004358">
    <property type="entry name" value="Sig_transdc_His_kin-like_C"/>
</dbReference>
<dbReference type="SUPFAM" id="SSF55785">
    <property type="entry name" value="PYP-like sensor domain (PAS domain)"/>
    <property type="match status" value="2"/>
</dbReference>
<evidence type="ECO:0000313" key="14">
    <source>
        <dbReference type="Proteomes" id="UP000641025"/>
    </source>
</evidence>
<dbReference type="EMBL" id="JAEMHK010000003">
    <property type="protein sequence ID" value="MBJ6799712.1"/>
    <property type="molecule type" value="Genomic_DNA"/>
</dbReference>
<keyword evidence="6" id="KW-0418">Kinase</keyword>
<dbReference type="InterPro" id="IPR001789">
    <property type="entry name" value="Sig_transdc_resp-reg_receiver"/>
</dbReference>
<accession>A0ABS0YPM2</accession>
<dbReference type="InterPro" id="IPR036097">
    <property type="entry name" value="HisK_dim/P_sf"/>
</dbReference>
<dbReference type="SMART" id="SM00091">
    <property type="entry name" value="PAS"/>
    <property type="match status" value="2"/>
</dbReference>
<comment type="caution">
    <text evidence="13">The sequence shown here is derived from an EMBL/GenBank/DDBJ whole genome shotgun (WGS) entry which is preliminary data.</text>
</comment>
<evidence type="ECO:0000256" key="6">
    <source>
        <dbReference type="ARBA" id="ARBA00022777"/>
    </source>
</evidence>
<dbReference type="PRINTS" id="PR00344">
    <property type="entry name" value="BCTRLSENSOR"/>
</dbReference>
<dbReference type="InterPro" id="IPR003661">
    <property type="entry name" value="HisK_dim/P_dom"/>
</dbReference>
<dbReference type="InterPro" id="IPR011006">
    <property type="entry name" value="CheY-like_superfamily"/>
</dbReference>
<dbReference type="InterPro" id="IPR036890">
    <property type="entry name" value="HATPase_C_sf"/>
</dbReference>
<dbReference type="SUPFAM" id="SSF55874">
    <property type="entry name" value="ATPase domain of HSP90 chaperone/DNA topoisomerase II/histidine kinase"/>
    <property type="match status" value="1"/>
</dbReference>
<dbReference type="InterPro" id="IPR001610">
    <property type="entry name" value="PAC"/>
</dbReference>
<dbReference type="InterPro" id="IPR005467">
    <property type="entry name" value="His_kinase_dom"/>
</dbReference>
<dbReference type="SUPFAM" id="SSF52172">
    <property type="entry name" value="CheY-like"/>
    <property type="match status" value="1"/>
</dbReference>
<dbReference type="Proteomes" id="UP000641025">
    <property type="component" value="Unassembled WGS sequence"/>
</dbReference>
<gene>
    <name evidence="13" type="ORF">JFN90_06130</name>
</gene>
<dbReference type="InterPro" id="IPR035965">
    <property type="entry name" value="PAS-like_dom_sf"/>
</dbReference>
<dbReference type="Gene3D" id="3.30.565.10">
    <property type="entry name" value="Histidine kinase-like ATPase, C-terminal domain"/>
    <property type="match status" value="1"/>
</dbReference>
<dbReference type="Gene3D" id="3.30.450.20">
    <property type="entry name" value="PAS domain"/>
    <property type="match status" value="2"/>
</dbReference>
<keyword evidence="8" id="KW-0902">Two-component regulatory system</keyword>
<feature type="domain" description="PAS" evidence="12">
    <location>
        <begin position="32"/>
        <end position="78"/>
    </location>
</feature>
<feature type="domain" description="Response regulatory" evidence="11">
    <location>
        <begin position="514"/>
        <end position="634"/>
    </location>
</feature>
<keyword evidence="3 9" id="KW-0597">Phosphoprotein</keyword>
<organism evidence="13 14">
    <name type="scientific">Geomonas propionica</name>
    <dbReference type="NCBI Taxonomy" id="2798582"/>
    <lineage>
        <taxon>Bacteria</taxon>
        <taxon>Pseudomonadati</taxon>
        <taxon>Thermodesulfobacteriota</taxon>
        <taxon>Desulfuromonadia</taxon>
        <taxon>Geobacterales</taxon>
        <taxon>Geobacteraceae</taxon>
        <taxon>Geomonas</taxon>
    </lineage>
</organism>
<feature type="domain" description="PAS" evidence="12">
    <location>
        <begin position="138"/>
        <end position="208"/>
    </location>
</feature>
<evidence type="ECO:0000259" key="10">
    <source>
        <dbReference type="PROSITE" id="PS50109"/>
    </source>
</evidence>
<evidence type="ECO:0000256" key="7">
    <source>
        <dbReference type="ARBA" id="ARBA00022840"/>
    </source>
</evidence>
<keyword evidence="4" id="KW-0808">Transferase</keyword>
<dbReference type="EC" id="2.7.13.3" evidence="2"/>
<evidence type="ECO:0000256" key="3">
    <source>
        <dbReference type="ARBA" id="ARBA00022553"/>
    </source>
</evidence>
<dbReference type="InterPro" id="IPR013767">
    <property type="entry name" value="PAS_fold"/>
</dbReference>
<keyword evidence="14" id="KW-1185">Reference proteome</keyword>
<evidence type="ECO:0000256" key="9">
    <source>
        <dbReference type="PROSITE-ProRule" id="PRU00169"/>
    </source>
</evidence>
<evidence type="ECO:0000313" key="13">
    <source>
        <dbReference type="EMBL" id="MBJ6799712.1"/>
    </source>
</evidence>
<dbReference type="SUPFAM" id="SSF47384">
    <property type="entry name" value="Homodimeric domain of signal transducing histidine kinase"/>
    <property type="match status" value="1"/>
</dbReference>
<dbReference type="Pfam" id="PF00072">
    <property type="entry name" value="Response_reg"/>
    <property type="match status" value="1"/>
</dbReference>
<proteinExistence type="predicted"/>
<dbReference type="PROSITE" id="PS50110">
    <property type="entry name" value="RESPONSE_REGULATORY"/>
    <property type="match status" value="1"/>
</dbReference>
<feature type="modified residue" description="4-aspartylphosphate" evidence="9">
    <location>
        <position position="568"/>
    </location>
</feature>
<evidence type="ECO:0000259" key="12">
    <source>
        <dbReference type="PROSITE" id="PS50112"/>
    </source>
</evidence>
<evidence type="ECO:0000256" key="2">
    <source>
        <dbReference type="ARBA" id="ARBA00012438"/>
    </source>
</evidence>